<dbReference type="EMBL" id="GFDL01004999">
    <property type="protein sequence ID" value="JAV30046.1"/>
    <property type="molecule type" value="Transcribed_RNA"/>
</dbReference>
<feature type="chain" id="PRO_5013157041" evidence="1">
    <location>
        <begin position="22"/>
        <end position="374"/>
    </location>
</feature>
<dbReference type="InterPro" id="IPR053255">
    <property type="entry name" value="EGF-like_domain"/>
</dbReference>
<proteinExistence type="predicted"/>
<protein>
    <submittedName>
        <fullName evidence="3">Putative conserved secreted protein</fullName>
    </submittedName>
</protein>
<feature type="domain" description="EGF-like" evidence="2">
    <location>
        <begin position="202"/>
        <end position="233"/>
    </location>
</feature>
<dbReference type="InterPro" id="IPR000742">
    <property type="entry name" value="EGF"/>
</dbReference>
<dbReference type="PANTHER" id="PTHR24047">
    <property type="entry name" value="FI01909P-RELATED"/>
    <property type="match status" value="1"/>
</dbReference>
<sequence length="374" mass="39098">MSGKCSALILAVAICGVAVLGQDGGVKSWRKGGSSSHGHMIMNQTVVEDQPGSAPVDLHRGNDSQSALDSFMNKTKTAIPTGVCFEEVPTISLVKPNNGLIPAGNGSDPSLSRVQVCCKGFERNVHNFRKCDPVCEQPCFNGLCVGPNTCSCYPDFVQNHEGKCVPTCPIGCDNGVCDLDLRQCICKDGYELDKSGKFCLPGCKGGCGVGRCVAVNTCVCDEGYTPDEDGLCVPKCEAGCGAGDCIAPGVCQCRPGYEKSDEGCEPICSNGCFNGICTAPETCSCKPGYAMGSSGNNCEATCDRPCLNGDCSGPNTCTCHRGYVLDETNQFKCLPHCPNGCPNGVCSGPNMCLCNAGYIKDRSLKGSQACVKRV</sequence>
<dbReference type="InterPro" id="IPR003341">
    <property type="entry name" value="Cys_rich_tripleX"/>
</dbReference>
<reference evidence="3" key="1">
    <citation type="submission" date="2017-01" db="EMBL/GenBank/DDBJ databases">
        <title>A deep insight into the sialotranscriptome of adult male and female Cluex tarsalis mosquitoes.</title>
        <authorList>
            <person name="Ribeiro J.M."/>
            <person name="Moreira F."/>
            <person name="Bernard K.A."/>
            <person name="Calvo E."/>
        </authorList>
    </citation>
    <scope>NUCLEOTIDE SEQUENCE</scope>
    <source>
        <strain evidence="3">Kern County</strain>
        <tissue evidence="3">Salivary glands</tissue>
    </source>
</reference>
<dbReference type="SUPFAM" id="SSF57184">
    <property type="entry name" value="Growth factor receptor domain"/>
    <property type="match status" value="2"/>
</dbReference>
<evidence type="ECO:0000259" key="2">
    <source>
        <dbReference type="SMART" id="SM00181"/>
    </source>
</evidence>
<name>A0A1Q3FRD6_CULTA</name>
<feature type="domain" description="EGF-like" evidence="2">
    <location>
        <begin position="301"/>
        <end position="334"/>
    </location>
</feature>
<organism evidence="3">
    <name type="scientific">Culex tarsalis</name>
    <name type="common">Encephalitis mosquito</name>
    <dbReference type="NCBI Taxonomy" id="7177"/>
    <lineage>
        <taxon>Eukaryota</taxon>
        <taxon>Metazoa</taxon>
        <taxon>Ecdysozoa</taxon>
        <taxon>Arthropoda</taxon>
        <taxon>Hexapoda</taxon>
        <taxon>Insecta</taxon>
        <taxon>Pterygota</taxon>
        <taxon>Neoptera</taxon>
        <taxon>Endopterygota</taxon>
        <taxon>Diptera</taxon>
        <taxon>Nematocera</taxon>
        <taxon>Culicoidea</taxon>
        <taxon>Culicidae</taxon>
        <taxon>Culicinae</taxon>
        <taxon>Culicini</taxon>
        <taxon>Culex</taxon>
        <taxon>Culex</taxon>
    </lineage>
</organism>
<feature type="domain" description="EGF-like" evidence="2">
    <location>
        <begin position="267"/>
        <end position="299"/>
    </location>
</feature>
<dbReference type="PANTHER" id="PTHR24047:SF32">
    <property type="entry name" value="FI01909P-RELATED"/>
    <property type="match status" value="1"/>
</dbReference>
<keyword evidence="1" id="KW-0732">Signal</keyword>
<feature type="domain" description="EGF-like" evidence="2">
    <location>
        <begin position="336"/>
        <end position="371"/>
    </location>
</feature>
<feature type="domain" description="EGF-like" evidence="2">
    <location>
        <begin position="167"/>
        <end position="200"/>
    </location>
</feature>
<dbReference type="Gene3D" id="2.10.25.10">
    <property type="entry name" value="Laminin"/>
    <property type="match status" value="6"/>
</dbReference>
<accession>A0A1Q3FRD6</accession>
<evidence type="ECO:0000313" key="3">
    <source>
        <dbReference type="EMBL" id="JAV30046.1"/>
    </source>
</evidence>
<feature type="signal peptide" evidence="1">
    <location>
        <begin position="1"/>
        <end position="21"/>
    </location>
</feature>
<feature type="domain" description="EGF-like" evidence="2">
    <location>
        <begin position="235"/>
        <end position="265"/>
    </location>
</feature>
<dbReference type="AlphaFoldDB" id="A0A1Q3FRD6"/>
<dbReference type="InterPro" id="IPR009030">
    <property type="entry name" value="Growth_fac_rcpt_cys_sf"/>
</dbReference>
<dbReference type="Pfam" id="PF02363">
    <property type="entry name" value="C_tripleX"/>
    <property type="match status" value="7"/>
</dbReference>
<evidence type="ECO:0000256" key="1">
    <source>
        <dbReference type="SAM" id="SignalP"/>
    </source>
</evidence>
<feature type="domain" description="EGF-like" evidence="2">
    <location>
        <begin position="134"/>
        <end position="165"/>
    </location>
</feature>
<dbReference type="SMART" id="SM00181">
    <property type="entry name" value="EGF"/>
    <property type="match status" value="7"/>
</dbReference>